<dbReference type="PANTHER" id="PTHR48070">
    <property type="entry name" value="ESTERASE OVCA2"/>
    <property type="match status" value="1"/>
</dbReference>
<protein>
    <recommendedName>
        <fullName evidence="3">Serine hydrolase domain-containing protein</fullName>
    </recommendedName>
</protein>
<evidence type="ECO:0000313" key="4">
    <source>
        <dbReference type="EMBL" id="OXV05517.1"/>
    </source>
</evidence>
<evidence type="ECO:0000259" key="3">
    <source>
        <dbReference type="Pfam" id="PF03959"/>
    </source>
</evidence>
<keyword evidence="5" id="KW-1185">Reference proteome</keyword>
<dbReference type="EMBL" id="NPHW01006844">
    <property type="protein sequence ID" value="OXV05517.1"/>
    <property type="molecule type" value="Genomic_DNA"/>
</dbReference>
<reference evidence="4 5" key="1">
    <citation type="journal article" date="2015" name="Environ. Microbiol.">
        <title>Metagenome sequence of Elaphomyces granulatus from sporocarp tissue reveals Ascomycota ectomycorrhizal fingerprints of genome expansion and a Proteobacteria-rich microbiome.</title>
        <authorList>
            <person name="Quandt C.A."/>
            <person name="Kohler A."/>
            <person name="Hesse C.N."/>
            <person name="Sharpton T.J."/>
            <person name="Martin F."/>
            <person name="Spatafora J.W."/>
        </authorList>
    </citation>
    <scope>NUCLEOTIDE SEQUENCE [LARGE SCALE GENOMIC DNA]</scope>
    <source>
        <strain evidence="4 5">OSC145934</strain>
    </source>
</reference>
<dbReference type="InterPro" id="IPR050593">
    <property type="entry name" value="LovG"/>
</dbReference>
<name>A0A232LNX5_9EURO</name>
<dbReference type="Gene3D" id="3.40.50.1820">
    <property type="entry name" value="alpha/beta hydrolase"/>
    <property type="match status" value="1"/>
</dbReference>
<proteinExistence type="inferred from homology"/>
<dbReference type="InterPro" id="IPR029058">
    <property type="entry name" value="AB_hydrolase_fold"/>
</dbReference>
<evidence type="ECO:0000256" key="1">
    <source>
        <dbReference type="ARBA" id="ARBA00005863"/>
    </source>
</evidence>
<keyword evidence="2" id="KW-0378">Hydrolase</keyword>
<dbReference type="SUPFAM" id="SSF53474">
    <property type="entry name" value="alpha/beta-Hydrolases"/>
    <property type="match status" value="1"/>
</dbReference>
<dbReference type="Pfam" id="PF03959">
    <property type="entry name" value="FSH1"/>
    <property type="match status" value="1"/>
</dbReference>
<gene>
    <name evidence="4" type="ORF">Egran_06715</name>
</gene>
<dbReference type="AlphaFoldDB" id="A0A232LNX5"/>
<dbReference type="GO" id="GO:0005634">
    <property type="term" value="C:nucleus"/>
    <property type="evidence" value="ECO:0007669"/>
    <property type="project" value="TreeGrafter"/>
</dbReference>
<dbReference type="Proteomes" id="UP000243515">
    <property type="component" value="Unassembled WGS sequence"/>
</dbReference>
<organism evidence="4 5">
    <name type="scientific">Elaphomyces granulatus</name>
    <dbReference type="NCBI Taxonomy" id="519963"/>
    <lineage>
        <taxon>Eukaryota</taxon>
        <taxon>Fungi</taxon>
        <taxon>Dikarya</taxon>
        <taxon>Ascomycota</taxon>
        <taxon>Pezizomycotina</taxon>
        <taxon>Eurotiomycetes</taxon>
        <taxon>Eurotiomycetidae</taxon>
        <taxon>Eurotiales</taxon>
        <taxon>Elaphomycetaceae</taxon>
        <taxon>Elaphomyces</taxon>
    </lineage>
</organism>
<sequence length="266" mass="30032">MTVGKVDDPTLHLPRILCLHGGGANARIFRTQCRVLRSQLESKFRLCFVEGPFSSQPGQDVVPVYKNYAPFRRWIRWLPSHPQVEANIVIDRIDESLQAAMRDDDRKGATGEWVALLGFSQGAKMCASLLFRQQIRAEKLGKQRAGTNFRFAVLLAGRGPLVSLDPDLFMSPALADASQIGLSSFPDELTLIRREHVLYLPTIHVHGMKDQGLNMHRKLLEQYCEKRSTRLVQWDGDHRVPIDRKVVATVVAEILDIAKQTGVLRE</sequence>
<evidence type="ECO:0000313" key="5">
    <source>
        <dbReference type="Proteomes" id="UP000243515"/>
    </source>
</evidence>
<comment type="similarity">
    <text evidence="1">Belongs to the LovG family.</text>
</comment>
<accession>A0A232LNX5</accession>
<dbReference type="FunFam" id="3.40.50.1820:FF:000296">
    <property type="entry name" value="Probable esterase afoC"/>
    <property type="match status" value="1"/>
</dbReference>
<feature type="domain" description="Serine hydrolase" evidence="3">
    <location>
        <begin position="14"/>
        <end position="248"/>
    </location>
</feature>
<dbReference type="OrthoDB" id="414698at2759"/>
<dbReference type="PANTHER" id="PTHR48070:SF3">
    <property type="entry name" value="ESTERASE DBAE-RELATED"/>
    <property type="match status" value="1"/>
</dbReference>
<dbReference type="GO" id="GO:0005737">
    <property type="term" value="C:cytoplasm"/>
    <property type="evidence" value="ECO:0007669"/>
    <property type="project" value="TreeGrafter"/>
</dbReference>
<dbReference type="GO" id="GO:0044550">
    <property type="term" value="P:secondary metabolite biosynthetic process"/>
    <property type="evidence" value="ECO:0007669"/>
    <property type="project" value="TreeGrafter"/>
</dbReference>
<comment type="caution">
    <text evidence="4">The sequence shown here is derived from an EMBL/GenBank/DDBJ whole genome shotgun (WGS) entry which is preliminary data.</text>
</comment>
<dbReference type="GO" id="GO:0016787">
    <property type="term" value="F:hydrolase activity"/>
    <property type="evidence" value="ECO:0007669"/>
    <property type="project" value="UniProtKB-KW"/>
</dbReference>
<evidence type="ECO:0000256" key="2">
    <source>
        <dbReference type="ARBA" id="ARBA00022801"/>
    </source>
</evidence>
<dbReference type="InterPro" id="IPR005645">
    <property type="entry name" value="FSH-like_dom"/>
</dbReference>